<keyword evidence="2" id="KW-1185">Reference proteome</keyword>
<organism evidence="1 2">
    <name type="scientific">Dyadobacter luticola</name>
    <dbReference type="NCBI Taxonomy" id="1979387"/>
    <lineage>
        <taxon>Bacteria</taxon>
        <taxon>Pseudomonadati</taxon>
        <taxon>Bacteroidota</taxon>
        <taxon>Cytophagia</taxon>
        <taxon>Cytophagales</taxon>
        <taxon>Spirosomataceae</taxon>
        <taxon>Dyadobacter</taxon>
    </lineage>
</organism>
<dbReference type="EMBL" id="VCEJ01000002">
    <property type="protein sequence ID" value="TLV03875.1"/>
    <property type="molecule type" value="Genomic_DNA"/>
</dbReference>
<comment type="caution">
    <text evidence="1">The sequence shown here is derived from an EMBL/GenBank/DDBJ whole genome shotgun (WGS) entry which is preliminary data.</text>
</comment>
<name>A0A5R9L6L0_9BACT</name>
<reference evidence="1 2" key="1">
    <citation type="submission" date="2019-05" db="EMBL/GenBank/DDBJ databases">
        <authorList>
            <person name="Qu J.-H."/>
        </authorList>
    </citation>
    <scope>NUCLEOTIDE SEQUENCE [LARGE SCALE GENOMIC DNA]</scope>
    <source>
        <strain evidence="1 2">T17</strain>
    </source>
</reference>
<evidence type="ECO:0000313" key="2">
    <source>
        <dbReference type="Proteomes" id="UP000306402"/>
    </source>
</evidence>
<gene>
    <name evidence="1" type="ORF">FEN17_09865</name>
</gene>
<sequence>MALLDLETSGTKNISASFIAPTEAGEKIAVPADNNTLWLNYSSIQAGVKTKRVEVETSALVDGVDINVVAGSSATKRKIRLRHYRRYQAGFIRFEHFVTD</sequence>
<accession>A0A5R9L6L0</accession>
<dbReference type="Proteomes" id="UP000306402">
    <property type="component" value="Unassembled WGS sequence"/>
</dbReference>
<dbReference type="AlphaFoldDB" id="A0A5R9L6L0"/>
<dbReference type="OrthoDB" id="1120212at2"/>
<protein>
    <submittedName>
        <fullName evidence="1">Uncharacterized protein</fullName>
    </submittedName>
</protein>
<proteinExistence type="predicted"/>
<evidence type="ECO:0000313" key="1">
    <source>
        <dbReference type="EMBL" id="TLV03875.1"/>
    </source>
</evidence>